<organism evidence="1">
    <name type="scientific">Candidatus Kentrum sp. LPFa</name>
    <dbReference type="NCBI Taxonomy" id="2126335"/>
    <lineage>
        <taxon>Bacteria</taxon>
        <taxon>Pseudomonadati</taxon>
        <taxon>Pseudomonadota</taxon>
        <taxon>Gammaproteobacteria</taxon>
        <taxon>Candidatus Kentrum</taxon>
    </lineage>
</organism>
<accession>A0A450W4F7</accession>
<reference evidence="1" key="1">
    <citation type="submission" date="2019-02" db="EMBL/GenBank/DDBJ databases">
        <authorList>
            <person name="Gruber-Vodicka R. H."/>
            <person name="Seah K. B. B."/>
        </authorList>
    </citation>
    <scope>NUCLEOTIDE SEQUENCE</scope>
    <source>
        <strain evidence="1">BECK_S313</strain>
    </source>
</reference>
<dbReference type="PANTHER" id="PTHR40275:SF1">
    <property type="entry name" value="SSL7038 PROTEIN"/>
    <property type="match status" value="1"/>
</dbReference>
<dbReference type="EMBL" id="CAADFK010000027">
    <property type="protein sequence ID" value="VFK11912.1"/>
    <property type="molecule type" value="Genomic_DNA"/>
</dbReference>
<dbReference type="PANTHER" id="PTHR40275">
    <property type="entry name" value="SSL7038 PROTEIN"/>
    <property type="match status" value="1"/>
</dbReference>
<protein>
    <submittedName>
        <fullName evidence="1">Probable addiction module antidote protein</fullName>
    </submittedName>
</protein>
<proteinExistence type="predicted"/>
<name>A0A450W4F7_9GAMM</name>
<gene>
    <name evidence="1" type="ORF">BECKLPF1236B_GA0070989_102714</name>
</gene>
<evidence type="ECO:0000313" key="1">
    <source>
        <dbReference type="EMBL" id="VFK11912.1"/>
    </source>
</evidence>
<dbReference type="Pfam" id="PF21716">
    <property type="entry name" value="dnstrm_HI1420"/>
    <property type="match status" value="1"/>
</dbReference>
<sequence>MKDRSHDDAMAEVFRSDPGYAMALLNSILEEGDQGELMVTLRQMARAFGGVQAIAEQARLNPTQLYRTLSPKGNPVLSSLSVILKAMGFRLAVVPMTGSGQEEGAIEDGIQNNGLYQRVGVG</sequence>
<dbReference type="AlphaFoldDB" id="A0A450W4F7"/>
<dbReference type="InterPro" id="IPR014057">
    <property type="entry name" value="HI1420"/>
</dbReference>